<dbReference type="InterPro" id="IPR043129">
    <property type="entry name" value="ATPase_NBD"/>
</dbReference>
<sequence>MLVTDAGVLNPIRVSADILKALAARATESLAGELDGVVITVPAYFDDAQRPGD</sequence>
<dbReference type="GO" id="GO:0140662">
    <property type="term" value="F:ATP-dependent protein folding chaperone"/>
    <property type="evidence" value="ECO:0007669"/>
    <property type="project" value="InterPro"/>
</dbReference>
<accession>A0A485AXC8</accession>
<name>A0A485AXC8_KLUCR</name>
<dbReference type="Pfam" id="PF00012">
    <property type="entry name" value="HSP70"/>
    <property type="match status" value="1"/>
</dbReference>
<dbReference type="InterPro" id="IPR013126">
    <property type="entry name" value="Hsp_70_fam"/>
</dbReference>
<evidence type="ECO:0000256" key="2">
    <source>
        <dbReference type="ARBA" id="ARBA00022840"/>
    </source>
</evidence>
<evidence type="ECO:0000256" key="1">
    <source>
        <dbReference type="ARBA" id="ARBA00022741"/>
    </source>
</evidence>
<reference evidence="3 4" key="1">
    <citation type="submission" date="2019-03" db="EMBL/GenBank/DDBJ databases">
        <authorList>
            <consortium name="Pathogen Informatics"/>
        </authorList>
    </citation>
    <scope>NUCLEOTIDE SEQUENCE [LARGE SCALE GENOMIC DNA]</scope>
    <source>
        <strain evidence="3 4">NCTC12993</strain>
    </source>
</reference>
<keyword evidence="4" id="KW-1185">Reference proteome</keyword>
<dbReference type="Proteomes" id="UP000401081">
    <property type="component" value="Unassembled WGS sequence"/>
</dbReference>
<keyword evidence="1" id="KW-0547">Nucleotide-binding</keyword>
<dbReference type="SUPFAM" id="SSF53067">
    <property type="entry name" value="Actin-like ATPase domain"/>
    <property type="match status" value="1"/>
</dbReference>
<dbReference type="AlphaFoldDB" id="A0A485AXC8"/>
<protein>
    <submittedName>
        <fullName evidence="3">Hsc66</fullName>
    </submittedName>
</protein>
<proteinExistence type="predicted"/>
<organism evidence="3 4">
    <name type="scientific">Kluyvera cryocrescens</name>
    <name type="common">Kluyvera citrophila</name>
    <dbReference type="NCBI Taxonomy" id="580"/>
    <lineage>
        <taxon>Bacteria</taxon>
        <taxon>Pseudomonadati</taxon>
        <taxon>Pseudomonadota</taxon>
        <taxon>Gammaproteobacteria</taxon>
        <taxon>Enterobacterales</taxon>
        <taxon>Enterobacteriaceae</taxon>
        <taxon>Kluyvera</taxon>
    </lineage>
</organism>
<gene>
    <name evidence="3" type="primary">hscA_2</name>
    <name evidence="3" type="ORF">NCTC12993_03005</name>
</gene>
<keyword evidence="2" id="KW-0067">ATP-binding</keyword>
<dbReference type="GO" id="GO:0005524">
    <property type="term" value="F:ATP binding"/>
    <property type="evidence" value="ECO:0007669"/>
    <property type="project" value="UniProtKB-KW"/>
</dbReference>
<evidence type="ECO:0000313" key="3">
    <source>
        <dbReference type="EMBL" id="VFS63948.1"/>
    </source>
</evidence>
<evidence type="ECO:0000313" key="4">
    <source>
        <dbReference type="Proteomes" id="UP000401081"/>
    </source>
</evidence>
<dbReference type="EMBL" id="CAADJD010000018">
    <property type="protein sequence ID" value="VFS63948.1"/>
    <property type="molecule type" value="Genomic_DNA"/>
</dbReference>
<dbReference type="Gene3D" id="3.30.420.40">
    <property type="match status" value="1"/>
</dbReference>